<feature type="chain" id="PRO_5003189903" evidence="1">
    <location>
        <begin position="23"/>
        <end position="271"/>
    </location>
</feature>
<evidence type="ECO:0000256" key="1">
    <source>
        <dbReference type="SAM" id="SignalP"/>
    </source>
</evidence>
<feature type="signal peptide" evidence="1">
    <location>
        <begin position="1"/>
        <end position="22"/>
    </location>
</feature>
<evidence type="ECO:0000313" key="2">
    <source>
        <dbReference type="EMBL" id="ADR22378.1"/>
    </source>
</evidence>
<protein>
    <submittedName>
        <fullName evidence="2">Uncharacterized protein</fullName>
    </submittedName>
</protein>
<organism evidence="2 3">
    <name type="scientific">Marivirga tractuosa (strain ATCC 23168 / DSM 4126 / NBRC 15989 / NCIMB 1408 / VKM B-1430 / H-43)</name>
    <name type="common">Microscilla tractuosa</name>
    <name type="synonym">Flexibacter tractuosus</name>
    <dbReference type="NCBI Taxonomy" id="643867"/>
    <lineage>
        <taxon>Bacteria</taxon>
        <taxon>Pseudomonadati</taxon>
        <taxon>Bacteroidota</taxon>
        <taxon>Cytophagia</taxon>
        <taxon>Cytophagales</taxon>
        <taxon>Marivirgaceae</taxon>
        <taxon>Marivirga</taxon>
    </lineage>
</organism>
<evidence type="ECO:0000313" key="3">
    <source>
        <dbReference type="Proteomes" id="UP000008720"/>
    </source>
</evidence>
<dbReference type="Proteomes" id="UP000008720">
    <property type="component" value="Chromosome"/>
</dbReference>
<proteinExistence type="predicted"/>
<dbReference type="KEGG" id="mtt:Ftrac_2400"/>
<accession>E4TMB9</accession>
<name>E4TMB9_MARTH</name>
<reference evidence="2 3" key="1">
    <citation type="journal article" date="2011" name="Stand. Genomic Sci.">
        <title>Complete genome sequence of Marivirga tractuosa type strain (H-43).</title>
        <authorList>
            <person name="Pagani I."/>
            <person name="Chertkov O."/>
            <person name="Lapidus A."/>
            <person name="Lucas S."/>
            <person name="Del Rio T.G."/>
            <person name="Tice H."/>
            <person name="Copeland A."/>
            <person name="Cheng J.F."/>
            <person name="Nolan M."/>
            <person name="Saunders E."/>
            <person name="Pitluck S."/>
            <person name="Held B."/>
            <person name="Goodwin L."/>
            <person name="Liolios K."/>
            <person name="Ovchinikova G."/>
            <person name="Ivanova N."/>
            <person name="Mavromatis K."/>
            <person name="Pati A."/>
            <person name="Chen A."/>
            <person name="Palaniappan K."/>
            <person name="Land M."/>
            <person name="Hauser L."/>
            <person name="Jeffries C.D."/>
            <person name="Detter J.C."/>
            <person name="Han C."/>
            <person name="Tapia R."/>
            <person name="Ngatchou-Djao O.D."/>
            <person name="Rohde M."/>
            <person name="Goker M."/>
            <person name="Spring S."/>
            <person name="Sikorski J."/>
            <person name="Woyke T."/>
            <person name="Bristow J."/>
            <person name="Eisen J.A."/>
            <person name="Markowitz V."/>
            <person name="Hugenholtz P."/>
            <person name="Klenk H.P."/>
            <person name="Kyrpides N.C."/>
        </authorList>
    </citation>
    <scope>NUCLEOTIDE SEQUENCE [LARGE SCALE GENOMIC DNA]</scope>
    <source>
        <strain evidence="3">ATCC 23168 / DSM 4126 / NBRC 15989 / NCIMB 1408 / VKM B-1430 / H-43</strain>
    </source>
</reference>
<keyword evidence="3" id="KW-1185">Reference proteome</keyword>
<sequence length="271" mass="31698">MMKAIKLIRLLLISTYSITAFSQTKCTDQLLSFTSTLEPDSLKVDLNLILSIKAYEDIPFYEETRFTSSSKNPQYFVIKKVNPDASLKYKVFDWDNTEIEIETIELEEKGELLISLDKHQSGNYKLVLYSKNPDGSCISLSKLKRKREGEIKIPMSNLNQTTDLKALTFLKEYSLDIKTDDLPVLKEYTYVFTKGTDYYFLWEDNKNLELKVTDLKREKQPLNEVEDKNNLMKTHCERTGIYYFIIYAKEGVKQNARLKLFYDEQSKKNSN</sequence>
<keyword evidence="1" id="KW-0732">Signal</keyword>
<dbReference type="STRING" id="643867.Ftrac_2400"/>
<dbReference type="EMBL" id="CP002349">
    <property type="protein sequence ID" value="ADR22378.1"/>
    <property type="molecule type" value="Genomic_DNA"/>
</dbReference>
<dbReference type="HOGENOM" id="CLU_1026031_0_0_10"/>
<dbReference type="RefSeq" id="WP_013454521.1">
    <property type="nucleotide sequence ID" value="NC_014759.1"/>
</dbReference>
<gene>
    <name evidence="2" type="ordered locus">Ftrac_2400</name>
</gene>
<dbReference type="AlphaFoldDB" id="E4TMB9"/>